<proteinExistence type="predicted"/>
<dbReference type="SMART" id="SM00422">
    <property type="entry name" value="HTH_MERR"/>
    <property type="match status" value="1"/>
</dbReference>
<organism evidence="3 4">
    <name type="scientific">Actinacidiphila cocklensis</name>
    <dbReference type="NCBI Taxonomy" id="887465"/>
    <lineage>
        <taxon>Bacteria</taxon>
        <taxon>Bacillati</taxon>
        <taxon>Actinomycetota</taxon>
        <taxon>Actinomycetes</taxon>
        <taxon>Kitasatosporales</taxon>
        <taxon>Streptomycetaceae</taxon>
        <taxon>Actinacidiphila</taxon>
    </lineage>
</organism>
<keyword evidence="4" id="KW-1185">Reference proteome</keyword>
<name>A0A9W4GTN8_9ACTN</name>
<dbReference type="PANTHER" id="PTHR30204">
    <property type="entry name" value="REDOX-CYCLING DRUG-SENSING TRANSCRIPTIONAL ACTIVATOR SOXR"/>
    <property type="match status" value="1"/>
</dbReference>
<dbReference type="PROSITE" id="PS00552">
    <property type="entry name" value="HTH_MERR_1"/>
    <property type="match status" value="1"/>
</dbReference>
<dbReference type="AlphaFoldDB" id="A0A9W4GTN8"/>
<dbReference type="Pfam" id="PF13411">
    <property type="entry name" value="MerR_1"/>
    <property type="match status" value="1"/>
</dbReference>
<dbReference type="InterPro" id="IPR047057">
    <property type="entry name" value="MerR_fam"/>
</dbReference>
<keyword evidence="1 3" id="KW-0238">DNA-binding</keyword>
<dbReference type="PANTHER" id="PTHR30204:SF97">
    <property type="entry name" value="MERR FAMILY REGULATORY PROTEIN"/>
    <property type="match status" value="1"/>
</dbReference>
<reference evidence="3" key="1">
    <citation type="submission" date="2021-05" db="EMBL/GenBank/DDBJ databases">
        <authorList>
            <person name="Arsene-Ploetze F."/>
        </authorList>
    </citation>
    <scope>NUCLEOTIDE SEQUENCE</scope>
    <source>
        <strain evidence="3">DSM 42138</strain>
    </source>
</reference>
<accession>A0A9W4GTN8</accession>
<feature type="domain" description="HTH merR-type" evidence="2">
    <location>
        <begin position="1"/>
        <end position="68"/>
    </location>
</feature>
<dbReference type="SUPFAM" id="SSF46955">
    <property type="entry name" value="Putative DNA-binding domain"/>
    <property type="match status" value="1"/>
</dbReference>
<dbReference type="InterPro" id="IPR000551">
    <property type="entry name" value="MerR-type_HTH_dom"/>
</dbReference>
<dbReference type="Gene3D" id="1.10.1660.10">
    <property type="match status" value="1"/>
</dbReference>
<dbReference type="Proteomes" id="UP001152519">
    <property type="component" value="Unassembled WGS sequence"/>
</dbReference>
<dbReference type="RefSeq" id="WP_251491635.1">
    <property type="nucleotide sequence ID" value="NZ_CAJSLV010000059.1"/>
</dbReference>
<comment type="caution">
    <text evidence="3">The sequence shown here is derived from an EMBL/GenBank/DDBJ whole genome shotgun (WGS) entry which is preliminary data.</text>
</comment>
<dbReference type="GO" id="GO:0003677">
    <property type="term" value="F:DNA binding"/>
    <property type="evidence" value="ECO:0007669"/>
    <property type="project" value="UniProtKB-KW"/>
</dbReference>
<protein>
    <submittedName>
        <fullName evidence="3">DNA-binding transcriptional MerR regulator</fullName>
    </submittedName>
</protein>
<dbReference type="PRINTS" id="PR00040">
    <property type="entry name" value="HTHMERR"/>
</dbReference>
<dbReference type="EMBL" id="CAJSLV010000059">
    <property type="protein sequence ID" value="CAG6394847.1"/>
    <property type="molecule type" value="Genomic_DNA"/>
</dbReference>
<dbReference type="GO" id="GO:0003700">
    <property type="term" value="F:DNA-binding transcription factor activity"/>
    <property type="evidence" value="ECO:0007669"/>
    <property type="project" value="InterPro"/>
</dbReference>
<dbReference type="PROSITE" id="PS50937">
    <property type="entry name" value="HTH_MERR_2"/>
    <property type="match status" value="1"/>
</dbReference>
<sequence length="124" mass="13514">MKIGDLARETGVNIRLLRYYEAQGLLTSHRTSGGHRHYTADAPATVTQIRTLLAAGLPTRVIRDLMPCFIGDGPTLDACVQDHLRTQLHDLDNRITDLQHARASLGDLLHASARASRPTAPSPA</sequence>
<evidence type="ECO:0000313" key="3">
    <source>
        <dbReference type="EMBL" id="CAG6394847.1"/>
    </source>
</evidence>
<gene>
    <name evidence="3" type="ORF">SCOCK_30080</name>
</gene>
<evidence type="ECO:0000313" key="4">
    <source>
        <dbReference type="Proteomes" id="UP001152519"/>
    </source>
</evidence>
<evidence type="ECO:0000259" key="2">
    <source>
        <dbReference type="PROSITE" id="PS50937"/>
    </source>
</evidence>
<dbReference type="InterPro" id="IPR009061">
    <property type="entry name" value="DNA-bd_dom_put_sf"/>
</dbReference>
<evidence type="ECO:0000256" key="1">
    <source>
        <dbReference type="ARBA" id="ARBA00023125"/>
    </source>
</evidence>